<dbReference type="PROSITE" id="PS51186">
    <property type="entry name" value="GNAT"/>
    <property type="match status" value="1"/>
</dbReference>
<keyword evidence="3" id="KW-1185">Reference proteome</keyword>
<dbReference type="SUPFAM" id="SSF55729">
    <property type="entry name" value="Acyl-CoA N-acyltransferases (Nat)"/>
    <property type="match status" value="1"/>
</dbReference>
<protein>
    <submittedName>
        <fullName evidence="2">Acetyltransferase</fullName>
    </submittedName>
</protein>
<organism evidence="2 3">
    <name type="scientific">Isoptericola cucumis</name>
    <dbReference type="NCBI Taxonomy" id="1776856"/>
    <lineage>
        <taxon>Bacteria</taxon>
        <taxon>Bacillati</taxon>
        <taxon>Actinomycetota</taxon>
        <taxon>Actinomycetes</taxon>
        <taxon>Micrococcales</taxon>
        <taxon>Promicromonosporaceae</taxon>
        <taxon>Isoptericola</taxon>
    </lineage>
</organism>
<gene>
    <name evidence="2" type="ORF">GCM10007368_38640</name>
</gene>
<evidence type="ECO:0000313" key="3">
    <source>
        <dbReference type="Proteomes" id="UP000632535"/>
    </source>
</evidence>
<feature type="domain" description="N-acetyltransferase" evidence="1">
    <location>
        <begin position="9"/>
        <end position="139"/>
    </location>
</feature>
<evidence type="ECO:0000313" key="2">
    <source>
        <dbReference type="EMBL" id="GGI11929.1"/>
    </source>
</evidence>
<evidence type="ECO:0000259" key="1">
    <source>
        <dbReference type="PROSITE" id="PS51186"/>
    </source>
</evidence>
<proteinExistence type="predicted"/>
<dbReference type="Proteomes" id="UP000632535">
    <property type="component" value="Unassembled WGS sequence"/>
</dbReference>
<dbReference type="EMBL" id="BMDG01000017">
    <property type="protein sequence ID" value="GGI11929.1"/>
    <property type="molecule type" value="Genomic_DNA"/>
</dbReference>
<comment type="caution">
    <text evidence="2">The sequence shown here is derived from an EMBL/GenBank/DDBJ whole genome shotgun (WGS) entry which is preliminary data.</text>
</comment>
<dbReference type="Pfam" id="PF00583">
    <property type="entry name" value="Acetyltransf_1"/>
    <property type="match status" value="1"/>
</dbReference>
<dbReference type="Gene3D" id="3.40.630.30">
    <property type="match status" value="1"/>
</dbReference>
<reference evidence="3" key="1">
    <citation type="journal article" date="2019" name="Int. J. Syst. Evol. Microbiol.">
        <title>The Global Catalogue of Microorganisms (GCM) 10K type strain sequencing project: providing services to taxonomists for standard genome sequencing and annotation.</title>
        <authorList>
            <consortium name="The Broad Institute Genomics Platform"/>
            <consortium name="The Broad Institute Genome Sequencing Center for Infectious Disease"/>
            <person name="Wu L."/>
            <person name="Ma J."/>
        </authorList>
    </citation>
    <scope>NUCLEOTIDE SEQUENCE [LARGE SCALE GENOMIC DNA]</scope>
    <source>
        <strain evidence="3">CCM 8653</strain>
    </source>
</reference>
<dbReference type="CDD" id="cd04301">
    <property type="entry name" value="NAT_SF"/>
    <property type="match status" value="1"/>
</dbReference>
<dbReference type="InterPro" id="IPR016181">
    <property type="entry name" value="Acyl_CoA_acyltransferase"/>
</dbReference>
<name>A0ABQ2BBT1_9MICO</name>
<accession>A0ABQ2BBT1</accession>
<sequence>MAADRALLDRLWQLFRHDLSDVDGTLPDAAGRFRDERLHAAFTDPGWRGHVVERGRRPAGFALVRGLDGPVRVLSAFFVARGARREGVGRHLAARVLASTPGTWEVPFQDANLPAAAFWRRVAEEAAPGAWALEHRPVPGRPDLPPDAWIVLDVA</sequence>
<dbReference type="InterPro" id="IPR000182">
    <property type="entry name" value="GNAT_dom"/>
</dbReference>